<dbReference type="EMBL" id="JPJI01000032">
    <property type="protein sequence ID" value="KEZ93149.1"/>
    <property type="molecule type" value="Genomic_DNA"/>
</dbReference>
<dbReference type="GO" id="GO:0008033">
    <property type="term" value="P:tRNA processing"/>
    <property type="evidence" value="ECO:0007669"/>
    <property type="project" value="UniProtKB-KW"/>
</dbReference>
<reference evidence="7 8" key="1">
    <citation type="submission" date="2014-07" db="EMBL/GenBank/DDBJ databases">
        <title>Draft genome sequence of Nonlabens ulvanivorans, an ulvan degrading bacterium.</title>
        <authorList>
            <person name="Kopel M."/>
            <person name="Helbert W."/>
            <person name="Henrissat B."/>
            <person name="Doniger T."/>
            <person name="Banin E."/>
        </authorList>
    </citation>
    <scope>NUCLEOTIDE SEQUENCE [LARGE SCALE GENOMIC DNA]</scope>
    <source>
        <strain evidence="7 8">PLR</strain>
    </source>
</reference>
<dbReference type="PANTHER" id="PTHR21392">
    <property type="entry name" value="TRNA-URIDINE AMINOCARBOXYPROPYLTRANSFERASE 2"/>
    <property type="match status" value="1"/>
</dbReference>
<dbReference type="Pfam" id="PF03942">
    <property type="entry name" value="DTW"/>
    <property type="match status" value="1"/>
</dbReference>
<feature type="domain" description="DTW" evidence="6">
    <location>
        <begin position="8"/>
        <end position="207"/>
    </location>
</feature>
<dbReference type="Proteomes" id="UP000028531">
    <property type="component" value="Unassembled WGS sequence"/>
</dbReference>
<evidence type="ECO:0000313" key="7">
    <source>
        <dbReference type="EMBL" id="KEZ93149.1"/>
    </source>
</evidence>
<comment type="similarity">
    <text evidence="5">Belongs to the TDD superfamily. DTWD2 family.</text>
</comment>
<proteinExistence type="inferred from homology"/>
<dbReference type="InterPro" id="IPR039262">
    <property type="entry name" value="DTWD2/TAPT"/>
</dbReference>
<evidence type="ECO:0000256" key="2">
    <source>
        <dbReference type="ARBA" id="ARBA00022679"/>
    </source>
</evidence>
<evidence type="ECO:0000256" key="5">
    <source>
        <dbReference type="ARBA" id="ARBA00034489"/>
    </source>
</evidence>
<dbReference type="GO" id="GO:0016432">
    <property type="term" value="F:tRNA-uridine aminocarboxypropyltransferase activity"/>
    <property type="evidence" value="ECO:0007669"/>
    <property type="project" value="UniProtKB-EC"/>
</dbReference>
<comment type="caution">
    <text evidence="7">The sequence shown here is derived from an EMBL/GenBank/DDBJ whole genome shotgun (WGS) entry which is preliminary data.</text>
</comment>
<evidence type="ECO:0000259" key="6">
    <source>
        <dbReference type="SMART" id="SM01144"/>
    </source>
</evidence>
<gene>
    <name evidence="7" type="ORF">IL45_13585</name>
</gene>
<evidence type="ECO:0000256" key="3">
    <source>
        <dbReference type="ARBA" id="ARBA00022691"/>
    </source>
</evidence>
<dbReference type="PANTHER" id="PTHR21392:SF0">
    <property type="entry name" value="TRNA-URIDINE AMINOCARBOXYPROPYLTRANSFERASE 2"/>
    <property type="match status" value="1"/>
</dbReference>
<dbReference type="SMART" id="SM01144">
    <property type="entry name" value="DTW"/>
    <property type="match status" value="1"/>
</dbReference>
<dbReference type="InterPro" id="IPR005636">
    <property type="entry name" value="DTW"/>
</dbReference>
<evidence type="ECO:0000256" key="4">
    <source>
        <dbReference type="ARBA" id="ARBA00022694"/>
    </source>
</evidence>
<sequence length="240" mass="27811">MQEELKQHRNQCYTCMRPVSTCVCKHIKPLQTNTRFVILMHPKEYKKQKNGTGHMTNLQLDNAEIIVGVDFNKHQRVNEILADQNNASFLLYPGKQSFNLSTSNDTEMNDFMGQRPYLFILDGTWPCARKMLKLSTNLQQLKRVSFDNTIKSKFIIKQQPESLCLSTIESVYTVLNLLKTGGLENCDTGKFLVPFEKMIEYQLDYMLNPDSKNYSKTASKEIAPKFQYKKKTQRSTILES</sequence>
<keyword evidence="4" id="KW-0819">tRNA processing</keyword>
<dbReference type="OrthoDB" id="268835at2"/>
<dbReference type="AlphaFoldDB" id="A0A084JW15"/>
<name>A0A084JW15_NONUL</name>
<keyword evidence="3" id="KW-0949">S-adenosyl-L-methionine</keyword>
<protein>
    <recommendedName>
        <fullName evidence="1">tRNA-uridine aminocarboxypropyltransferase</fullName>
        <ecNumber evidence="1">2.5.1.25</ecNumber>
    </recommendedName>
</protein>
<keyword evidence="2" id="KW-0808">Transferase</keyword>
<evidence type="ECO:0000256" key="1">
    <source>
        <dbReference type="ARBA" id="ARBA00012386"/>
    </source>
</evidence>
<dbReference type="RefSeq" id="WP_081866620.1">
    <property type="nucleotide sequence ID" value="NZ_JPJI01000032.1"/>
</dbReference>
<accession>A0A084JW15</accession>
<organism evidence="7 8">
    <name type="scientific">Nonlabens ulvanivorans</name>
    <name type="common">Persicivirga ulvanivorans</name>
    <dbReference type="NCBI Taxonomy" id="906888"/>
    <lineage>
        <taxon>Bacteria</taxon>
        <taxon>Pseudomonadati</taxon>
        <taxon>Bacteroidota</taxon>
        <taxon>Flavobacteriia</taxon>
        <taxon>Flavobacteriales</taxon>
        <taxon>Flavobacteriaceae</taxon>
        <taxon>Nonlabens</taxon>
    </lineage>
</organism>
<dbReference type="EC" id="2.5.1.25" evidence="1"/>
<evidence type="ECO:0000313" key="8">
    <source>
        <dbReference type="Proteomes" id="UP000028531"/>
    </source>
</evidence>